<proteinExistence type="predicted"/>
<feature type="compositionally biased region" description="Basic and acidic residues" evidence="1">
    <location>
        <begin position="226"/>
        <end position="235"/>
    </location>
</feature>
<evidence type="ECO:0000313" key="2">
    <source>
        <dbReference type="EMBL" id="KAA8915804.1"/>
    </source>
</evidence>
<accession>A0A642VC92</accession>
<organism evidence="2 3">
    <name type="scientific">Trichomonascus ciferrii</name>
    <dbReference type="NCBI Taxonomy" id="44093"/>
    <lineage>
        <taxon>Eukaryota</taxon>
        <taxon>Fungi</taxon>
        <taxon>Dikarya</taxon>
        <taxon>Ascomycota</taxon>
        <taxon>Saccharomycotina</taxon>
        <taxon>Dipodascomycetes</taxon>
        <taxon>Dipodascales</taxon>
        <taxon>Trichomonascaceae</taxon>
        <taxon>Trichomonascus</taxon>
        <taxon>Trichomonascus ciferrii complex</taxon>
    </lineage>
</organism>
<evidence type="ECO:0000256" key="1">
    <source>
        <dbReference type="SAM" id="MobiDB-lite"/>
    </source>
</evidence>
<sequence length="331" mass="38674">MIVECIDMGSRNIARMLLRSLIEVLPEQELWDRIRTILQLVELTDDTIEALFERLKTASFIGHEAEIVALLNKHSQRYAMCDLEELVLIILKGNKKEQDFYFIIKLLELYFDRCEAPSTRIVYKMLKRIPLKDTFIGLRRALQLYVNYQQRSKWLSLNEKDTYNERLTHSLLTLFKTPQLYVGLVEYLLPCYPDFAVRISSQFVSRGKVGLETVLWQDNLENKVMKEEQEHEQRHYNKVPLGGWTDSGDTTEDPSDPETDISLELSPSTDRTVCLDEDDLSIIKKRDIISFSKKRRSYSVSSKPRKSRRRLSKLSTSFTHLEDDDISLIVA</sequence>
<dbReference type="AlphaFoldDB" id="A0A642VC92"/>
<keyword evidence="3" id="KW-1185">Reference proteome</keyword>
<evidence type="ECO:0000313" key="3">
    <source>
        <dbReference type="Proteomes" id="UP000761534"/>
    </source>
</evidence>
<name>A0A642VC92_9ASCO</name>
<dbReference type="EMBL" id="SWFS01000139">
    <property type="protein sequence ID" value="KAA8915804.1"/>
    <property type="molecule type" value="Genomic_DNA"/>
</dbReference>
<reference evidence="2" key="1">
    <citation type="journal article" date="2019" name="G3 (Bethesda)">
        <title>Genome Assemblies of Two Rare Opportunistic Yeast Pathogens: Diutina rugosa (syn. Candida rugosa) and Trichomonascus ciferrii (syn. Candida ciferrii).</title>
        <authorList>
            <person name="Mixao V."/>
            <person name="Saus E."/>
            <person name="Hansen A.P."/>
            <person name="Lass-Florl C."/>
            <person name="Gabaldon T."/>
        </authorList>
    </citation>
    <scope>NUCLEOTIDE SEQUENCE</scope>
    <source>
        <strain evidence="2">CBS 4856</strain>
    </source>
</reference>
<gene>
    <name evidence="2" type="ORF">TRICI_002056</name>
</gene>
<feature type="region of interest" description="Disordered" evidence="1">
    <location>
        <begin position="226"/>
        <end position="264"/>
    </location>
</feature>
<comment type="caution">
    <text evidence="2">The sequence shown here is derived from an EMBL/GenBank/DDBJ whole genome shotgun (WGS) entry which is preliminary data.</text>
</comment>
<dbReference type="Proteomes" id="UP000761534">
    <property type="component" value="Unassembled WGS sequence"/>
</dbReference>
<dbReference type="VEuPathDB" id="FungiDB:TRICI_002056"/>
<protein>
    <submittedName>
        <fullName evidence="2">Uncharacterized protein</fullName>
    </submittedName>
</protein>
<feature type="compositionally biased region" description="Acidic residues" evidence="1">
    <location>
        <begin position="249"/>
        <end position="261"/>
    </location>
</feature>